<feature type="binding site" evidence="8">
    <location>
        <position position="218"/>
    </location>
    <ligand>
        <name>NADP(+)</name>
        <dbReference type="ChEBI" id="CHEBI:58349"/>
    </ligand>
</feature>
<dbReference type="GO" id="GO:0019632">
    <property type="term" value="P:shikimate metabolic process"/>
    <property type="evidence" value="ECO:0007669"/>
    <property type="project" value="InterPro"/>
</dbReference>
<feature type="binding site" evidence="8">
    <location>
        <position position="77"/>
    </location>
    <ligand>
        <name>NADP(+)</name>
        <dbReference type="ChEBI" id="CHEBI:58349"/>
    </ligand>
</feature>
<dbReference type="InParanoid" id="A0A4R6QPY9"/>
<keyword evidence="3 8" id="KW-0028">Amino-acid biosynthesis</keyword>
<dbReference type="FunCoup" id="A0A4R6QPY9">
    <property type="interactions" value="183"/>
</dbReference>
<dbReference type="GO" id="GO:0008652">
    <property type="term" value="P:amino acid biosynthetic process"/>
    <property type="evidence" value="ECO:0007669"/>
    <property type="project" value="UniProtKB-KW"/>
</dbReference>
<dbReference type="Gene3D" id="3.40.50.720">
    <property type="entry name" value="NAD(P)-binding Rossmann-like Domain"/>
    <property type="match status" value="1"/>
</dbReference>
<dbReference type="InterPro" id="IPR006151">
    <property type="entry name" value="Shikm_DH/Glu-tRNA_Rdtase"/>
</dbReference>
<dbReference type="InterPro" id="IPR046346">
    <property type="entry name" value="Aminoacid_DH-like_N_sf"/>
</dbReference>
<feature type="binding site" evidence="8">
    <location>
        <begin position="14"/>
        <end position="16"/>
    </location>
    <ligand>
        <name>shikimate</name>
        <dbReference type="ChEBI" id="CHEBI:36208"/>
    </ligand>
</feature>
<dbReference type="AlphaFoldDB" id="A0A4R6QPY9"/>
<proteinExistence type="inferred from homology"/>
<comment type="catalytic activity">
    <reaction evidence="7 8">
        <text>shikimate + NADP(+) = 3-dehydroshikimate + NADPH + H(+)</text>
        <dbReference type="Rhea" id="RHEA:17737"/>
        <dbReference type="ChEBI" id="CHEBI:15378"/>
        <dbReference type="ChEBI" id="CHEBI:16630"/>
        <dbReference type="ChEBI" id="CHEBI:36208"/>
        <dbReference type="ChEBI" id="CHEBI:57783"/>
        <dbReference type="ChEBI" id="CHEBI:58349"/>
        <dbReference type="EC" id="1.1.1.25"/>
    </reaction>
</comment>
<feature type="binding site" evidence="8">
    <location>
        <begin position="150"/>
        <end position="155"/>
    </location>
    <ligand>
        <name>NADP(+)</name>
        <dbReference type="ChEBI" id="CHEBI:58349"/>
    </ligand>
</feature>
<dbReference type="FunFam" id="3.40.50.10860:FF:000006">
    <property type="entry name" value="Shikimate dehydrogenase (NADP(+))"/>
    <property type="match status" value="1"/>
</dbReference>
<feature type="binding site" evidence="8">
    <location>
        <position position="101"/>
    </location>
    <ligand>
        <name>shikimate</name>
        <dbReference type="ChEBI" id="CHEBI:36208"/>
    </ligand>
</feature>
<evidence type="ECO:0000259" key="9">
    <source>
        <dbReference type="Pfam" id="PF01488"/>
    </source>
</evidence>
<keyword evidence="5 8" id="KW-0560">Oxidoreductase</keyword>
<evidence type="ECO:0000256" key="2">
    <source>
        <dbReference type="ARBA" id="ARBA00012962"/>
    </source>
</evidence>
<comment type="subunit">
    <text evidence="8">Homodimer.</text>
</comment>
<keyword evidence="6 8" id="KW-0057">Aromatic amino acid biosynthesis</keyword>
<comment type="similarity">
    <text evidence="8">Belongs to the shikimate dehydrogenase family.</text>
</comment>
<comment type="function">
    <text evidence="8">Involved in the biosynthesis of the chorismate, which leads to the biosynthesis of aromatic amino acids. Catalyzes the reversible NADPH linked reduction of 3-dehydroshikimate (DHSA) to yield shikimate (SA).</text>
</comment>
<reference evidence="12 13" key="1">
    <citation type="submission" date="2019-03" db="EMBL/GenBank/DDBJ databases">
        <title>Genomic Encyclopedia of Type Strains, Phase IV (KMG-IV): sequencing the most valuable type-strain genomes for metagenomic binning, comparative biology and taxonomic classification.</title>
        <authorList>
            <person name="Goeker M."/>
        </authorList>
    </citation>
    <scope>NUCLEOTIDE SEQUENCE [LARGE SCALE GENOMIC DNA]</scope>
    <source>
        <strain evidence="12 13">DSM 16998</strain>
    </source>
</reference>
<evidence type="ECO:0000259" key="10">
    <source>
        <dbReference type="Pfam" id="PF08501"/>
    </source>
</evidence>
<evidence type="ECO:0000313" key="13">
    <source>
        <dbReference type="Proteomes" id="UP000295361"/>
    </source>
</evidence>
<evidence type="ECO:0000256" key="6">
    <source>
        <dbReference type="ARBA" id="ARBA00023141"/>
    </source>
</evidence>
<dbReference type="InterPro" id="IPR041121">
    <property type="entry name" value="SDH_C"/>
</dbReference>
<feature type="binding site" evidence="8">
    <location>
        <position position="220"/>
    </location>
    <ligand>
        <name>shikimate</name>
        <dbReference type="ChEBI" id="CHEBI:36208"/>
    </ligand>
</feature>
<dbReference type="SUPFAM" id="SSF51735">
    <property type="entry name" value="NAD(P)-binding Rossmann-fold domains"/>
    <property type="match status" value="1"/>
</dbReference>
<dbReference type="NCBIfam" id="TIGR00507">
    <property type="entry name" value="aroE"/>
    <property type="match status" value="1"/>
</dbReference>
<dbReference type="SUPFAM" id="SSF53223">
    <property type="entry name" value="Aminoacid dehydrogenase-like, N-terminal domain"/>
    <property type="match status" value="1"/>
</dbReference>
<dbReference type="GO" id="GO:0009423">
    <property type="term" value="P:chorismate biosynthetic process"/>
    <property type="evidence" value="ECO:0007669"/>
    <property type="project" value="UniProtKB-UniRule"/>
</dbReference>
<evidence type="ECO:0000256" key="4">
    <source>
        <dbReference type="ARBA" id="ARBA00022857"/>
    </source>
</evidence>
<evidence type="ECO:0000259" key="11">
    <source>
        <dbReference type="Pfam" id="PF18317"/>
    </source>
</evidence>
<evidence type="ECO:0000256" key="8">
    <source>
        <dbReference type="HAMAP-Rule" id="MF_00222"/>
    </source>
</evidence>
<dbReference type="OrthoDB" id="9776868at2"/>
<feature type="domain" description="Quinate/shikimate 5-dehydrogenase/glutamyl-tRNA reductase" evidence="9">
    <location>
        <begin position="116"/>
        <end position="165"/>
    </location>
</feature>
<dbReference type="Proteomes" id="UP000295361">
    <property type="component" value="Unassembled WGS sequence"/>
</dbReference>
<dbReference type="EMBL" id="SNXS01000003">
    <property type="protein sequence ID" value="TDP71294.1"/>
    <property type="molecule type" value="Genomic_DNA"/>
</dbReference>
<name>A0A4R6QPY9_9BURK</name>
<dbReference type="PANTHER" id="PTHR21089">
    <property type="entry name" value="SHIKIMATE DEHYDROGENASE"/>
    <property type="match status" value="1"/>
</dbReference>
<dbReference type="HAMAP" id="MF_00222">
    <property type="entry name" value="Shikimate_DH_AroE"/>
    <property type="match status" value="1"/>
</dbReference>
<accession>A0A4R6QPY9</accession>
<dbReference type="InterPro" id="IPR036291">
    <property type="entry name" value="NAD(P)-bd_dom_sf"/>
</dbReference>
<dbReference type="InterPro" id="IPR022893">
    <property type="entry name" value="Shikimate_DH_fam"/>
</dbReference>
<dbReference type="GO" id="GO:0004764">
    <property type="term" value="F:shikimate 3-dehydrogenase (NADP+) activity"/>
    <property type="evidence" value="ECO:0007669"/>
    <property type="project" value="UniProtKB-UniRule"/>
</dbReference>
<comment type="caution">
    <text evidence="12">The sequence shown here is derived from an EMBL/GenBank/DDBJ whole genome shotgun (WGS) entry which is preliminary data.</text>
</comment>
<keyword evidence="13" id="KW-1185">Reference proteome</keyword>
<dbReference type="Pfam" id="PF01488">
    <property type="entry name" value="Shikimate_DH"/>
    <property type="match status" value="1"/>
</dbReference>
<feature type="domain" description="Shikimate dehydrogenase substrate binding N-terminal" evidence="10">
    <location>
        <begin position="6"/>
        <end position="88"/>
    </location>
</feature>
<dbReference type="InterPro" id="IPR011342">
    <property type="entry name" value="Shikimate_DH"/>
</dbReference>
<evidence type="ECO:0000256" key="5">
    <source>
        <dbReference type="ARBA" id="ARBA00023002"/>
    </source>
</evidence>
<dbReference type="PANTHER" id="PTHR21089:SF1">
    <property type="entry name" value="BIFUNCTIONAL 3-DEHYDROQUINATE DEHYDRATASE_SHIKIMATE DEHYDROGENASE, CHLOROPLASTIC"/>
    <property type="match status" value="1"/>
</dbReference>
<dbReference type="RefSeq" id="WP_133701079.1">
    <property type="nucleotide sequence ID" value="NZ_SNXS01000003.1"/>
</dbReference>
<sequence>MDLYAILGNPVEHSQSPFIHAQFAAQTGEPVRYERLLCPLDGFAATVKAFADGGAKGCNITVPFKFEAYELATRRSERALLAGAANVLRFDADGWFGDNTDGIGLVRDIEQNAGITLAGKRLLMLGAGGAAAGALGPLIAARPAELVLANRTVAKAQALVESHASWAAQHGVRLVASRLDDCGTGFAVLINGTASSIAGAEVPVAHEVLAPGALALDMMYGAKAEGFLGWAAAHGAVPRDGLGMLLEQAVEAFYVWRGVRPEGAPVLKALRERLGLAT</sequence>
<dbReference type="Pfam" id="PF08501">
    <property type="entry name" value="Shikimate_dh_N"/>
    <property type="match status" value="1"/>
</dbReference>
<dbReference type="UniPathway" id="UPA00053">
    <property type="reaction ID" value="UER00087"/>
</dbReference>
<organism evidence="12 13">
    <name type="scientific">Roseateles toxinivorans</name>
    <dbReference type="NCBI Taxonomy" id="270368"/>
    <lineage>
        <taxon>Bacteria</taxon>
        <taxon>Pseudomonadati</taxon>
        <taxon>Pseudomonadota</taxon>
        <taxon>Betaproteobacteria</taxon>
        <taxon>Burkholderiales</taxon>
        <taxon>Sphaerotilaceae</taxon>
        <taxon>Roseateles</taxon>
    </lineage>
</organism>
<feature type="binding site" evidence="8">
    <location>
        <position position="86"/>
    </location>
    <ligand>
        <name>shikimate</name>
        <dbReference type="ChEBI" id="CHEBI:36208"/>
    </ligand>
</feature>
<dbReference type="NCBIfam" id="NF001310">
    <property type="entry name" value="PRK00258.1-2"/>
    <property type="match status" value="1"/>
</dbReference>
<dbReference type="GO" id="GO:0009073">
    <property type="term" value="P:aromatic amino acid family biosynthetic process"/>
    <property type="evidence" value="ECO:0007669"/>
    <property type="project" value="UniProtKB-KW"/>
</dbReference>
<feature type="binding site" evidence="8">
    <location>
        <begin position="126"/>
        <end position="130"/>
    </location>
    <ligand>
        <name>NADP(+)</name>
        <dbReference type="ChEBI" id="CHEBI:58349"/>
    </ligand>
</feature>
<keyword evidence="4 8" id="KW-0521">NADP</keyword>
<evidence type="ECO:0000256" key="7">
    <source>
        <dbReference type="ARBA" id="ARBA00049442"/>
    </source>
</evidence>
<feature type="binding site" evidence="8">
    <location>
        <position position="61"/>
    </location>
    <ligand>
        <name>shikimate</name>
        <dbReference type="ChEBI" id="CHEBI:36208"/>
    </ligand>
</feature>
<dbReference type="GO" id="GO:0050661">
    <property type="term" value="F:NADP binding"/>
    <property type="evidence" value="ECO:0007669"/>
    <property type="project" value="InterPro"/>
</dbReference>
<dbReference type="Pfam" id="PF18317">
    <property type="entry name" value="SDH_C"/>
    <property type="match status" value="1"/>
</dbReference>
<dbReference type="EC" id="1.1.1.25" evidence="2 8"/>
<feature type="domain" description="SDH C-terminal" evidence="11">
    <location>
        <begin position="241"/>
        <end position="271"/>
    </location>
</feature>
<evidence type="ECO:0000313" key="12">
    <source>
        <dbReference type="EMBL" id="TDP71294.1"/>
    </source>
</evidence>
<dbReference type="Gene3D" id="3.40.50.10860">
    <property type="entry name" value="Leucine Dehydrogenase, chain A, domain 1"/>
    <property type="match status" value="1"/>
</dbReference>
<dbReference type="GO" id="GO:0005829">
    <property type="term" value="C:cytosol"/>
    <property type="evidence" value="ECO:0007669"/>
    <property type="project" value="TreeGrafter"/>
</dbReference>
<evidence type="ECO:0000256" key="3">
    <source>
        <dbReference type="ARBA" id="ARBA00022605"/>
    </source>
</evidence>
<dbReference type="InterPro" id="IPR013708">
    <property type="entry name" value="Shikimate_DH-bd_N"/>
</dbReference>
<evidence type="ECO:0000256" key="1">
    <source>
        <dbReference type="ARBA" id="ARBA00004871"/>
    </source>
</evidence>
<protein>
    <recommendedName>
        <fullName evidence="2 8">Shikimate dehydrogenase (NADP(+))</fullName>
        <shortName evidence="8">SDH</shortName>
        <ecNumber evidence="2 8">1.1.1.25</ecNumber>
    </recommendedName>
</protein>
<feature type="binding site" evidence="8">
    <location>
        <position position="241"/>
    </location>
    <ligand>
        <name>NADP(+)</name>
        <dbReference type="ChEBI" id="CHEBI:58349"/>
    </ligand>
</feature>
<feature type="active site" description="Proton acceptor" evidence="8">
    <location>
        <position position="65"/>
    </location>
</feature>
<feature type="binding site" evidence="8">
    <location>
        <position position="248"/>
    </location>
    <ligand>
        <name>shikimate</name>
        <dbReference type="ChEBI" id="CHEBI:36208"/>
    </ligand>
</feature>
<comment type="pathway">
    <text evidence="1 8">Metabolic intermediate biosynthesis; chorismate biosynthesis; chorismate from D-erythrose 4-phosphate and phosphoenolpyruvate: step 4/7.</text>
</comment>
<gene>
    <name evidence="8" type="primary">aroE</name>
    <name evidence="12" type="ORF">DES47_103275</name>
</gene>